<dbReference type="AlphaFoldDB" id="A0AAJ0HLB4"/>
<proteinExistence type="predicted"/>
<dbReference type="EMBL" id="JAUIQD010000003">
    <property type="protein sequence ID" value="KAK3356853.1"/>
    <property type="molecule type" value="Genomic_DNA"/>
</dbReference>
<name>A0AAJ0HLB4_9PEZI</name>
<organism evidence="1 2">
    <name type="scientific">Lasiosphaeria hispida</name>
    <dbReference type="NCBI Taxonomy" id="260671"/>
    <lineage>
        <taxon>Eukaryota</taxon>
        <taxon>Fungi</taxon>
        <taxon>Dikarya</taxon>
        <taxon>Ascomycota</taxon>
        <taxon>Pezizomycotina</taxon>
        <taxon>Sordariomycetes</taxon>
        <taxon>Sordariomycetidae</taxon>
        <taxon>Sordariales</taxon>
        <taxon>Lasiosphaeriaceae</taxon>
        <taxon>Lasiosphaeria</taxon>
    </lineage>
</organism>
<reference evidence="1" key="1">
    <citation type="journal article" date="2023" name="Mol. Phylogenet. Evol.">
        <title>Genome-scale phylogeny and comparative genomics of the fungal order Sordariales.</title>
        <authorList>
            <person name="Hensen N."/>
            <person name="Bonometti L."/>
            <person name="Westerberg I."/>
            <person name="Brannstrom I.O."/>
            <person name="Guillou S."/>
            <person name="Cros-Aarteil S."/>
            <person name="Calhoun S."/>
            <person name="Haridas S."/>
            <person name="Kuo A."/>
            <person name="Mondo S."/>
            <person name="Pangilinan J."/>
            <person name="Riley R."/>
            <person name="LaButti K."/>
            <person name="Andreopoulos B."/>
            <person name="Lipzen A."/>
            <person name="Chen C."/>
            <person name="Yan M."/>
            <person name="Daum C."/>
            <person name="Ng V."/>
            <person name="Clum A."/>
            <person name="Steindorff A."/>
            <person name="Ohm R.A."/>
            <person name="Martin F."/>
            <person name="Silar P."/>
            <person name="Natvig D.O."/>
            <person name="Lalanne C."/>
            <person name="Gautier V."/>
            <person name="Ament-Velasquez S.L."/>
            <person name="Kruys A."/>
            <person name="Hutchinson M.I."/>
            <person name="Powell A.J."/>
            <person name="Barry K."/>
            <person name="Miller A.N."/>
            <person name="Grigoriev I.V."/>
            <person name="Debuchy R."/>
            <person name="Gladieux P."/>
            <person name="Hiltunen Thoren M."/>
            <person name="Johannesson H."/>
        </authorList>
    </citation>
    <scope>NUCLEOTIDE SEQUENCE</scope>
    <source>
        <strain evidence="1">CBS 955.72</strain>
    </source>
</reference>
<evidence type="ECO:0000313" key="2">
    <source>
        <dbReference type="Proteomes" id="UP001275084"/>
    </source>
</evidence>
<protein>
    <submittedName>
        <fullName evidence="1">Uncharacterized protein</fullName>
    </submittedName>
</protein>
<dbReference type="Proteomes" id="UP001275084">
    <property type="component" value="Unassembled WGS sequence"/>
</dbReference>
<comment type="caution">
    <text evidence="1">The sequence shown here is derived from an EMBL/GenBank/DDBJ whole genome shotgun (WGS) entry which is preliminary data.</text>
</comment>
<reference evidence="1" key="2">
    <citation type="submission" date="2023-06" db="EMBL/GenBank/DDBJ databases">
        <authorList>
            <consortium name="Lawrence Berkeley National Laboratory"/>
            <person name="Haridas S."/>
            <person name="Hensen N."/>
            <person name="Bonometti L."/>
            <person name="Westerberg I."/>
            <person name="Brannstrom I.O."/>
            <person name="Guillou S."/>
            <person name="Cros-Aarteil S."/>
            <person name="Calhoun S."/>
            <person name="Kuo A."/>
            <person name="Mondo S."/>
            <person name="Pangilinan J."/>
            <person name="Riley R."/>
            <person name="Labutti K."/>
            <person name="Andreopoulos B."/>
            <person name="Lipzen A."/>
            <person name="Chen C."/>
            <person name="Yanf M."/>
            <person name="Daum C."/>
            <person name="Ng V."/>
            <person name="Clum A."/>
            <person name="Steindorff A."/>
            <person name="Ohm R."/>
            <person name="Martin F."/>
            <person name="Silar P."/>
            <person name="Natvig D."/>
            <person name="Lalanne C."/>
            <person name="Gautier V."/>
            <person name="Ament-Velasquez S.L."/>
            <person name="Kruys A."/>
            <person name="Hutchinson M.I."/>
            <person name="Powell A.J."/>
            <person name="Barry K."/>
            <person name="Miller A.N."/>
            <person name="Grigoriev I.V."/>
            <person name="Debuchy R."/>
            <person name="Gladieux P."/>
            <person name="Thoren M.H."/>
            <person name="Johannesson H."/>
        </authorList>
    </citation>
    <scope>NUCLEOTIDE SEQUENCE</scope>
    <source>
        <strain evidence="1">CBS 955.72</strain>
    </source>
</reference>
<gene>
    <name evidence="1" type="ORF">B0T25DRAFT_566185</name>
</gene>
<keyword evidence="2" id="KW-1185">Reference proteome</keyword>
<evidence type="ECO:0000313" key="1">
    <source>
        <dbReference type="EMBL" id="KAK3356853.1"/>
    </source>
</evidence>
<sequence length="271" mass="29945">MADQAHEDGHADLSKAEITRIFAEAKNSEVRIADRMIPVPANLVGRIVNNKDKVTFCEMLKTLEFITPENDIVTDSETVDEKKKAKPFFFSLEVRGGFKIGHAERRYMSILYTVMASPTGIGEILVDIRNSLTLGPRYVPYGLVTAPYHAVLSPNGGHGRWWTEDDTGDSSLAYPTQQCEVGEGVKSDEKNFDLADVYESNHPSGNGYDTEFLPSGTAIPSASLTTSPFCALLNSGGWTLHECTRRLWPLKRHRRPEPGIEPQNDGAAGFE</sequence>
<accession>A0AAJ0HLB4</accession>